<organism evidence="2 3">
    <name type="scientific">Ancylostoma ceylanicum</name>
    <dbReference type="NCBI Taxonomy" id="53326"/>
    <lineage>
        <taxon>Eukaryota</taxon>
        <taxon>Metazoa</taxon>
        <taxon>Ecdysozoa</taxon>
        <taxon>Nematoda</taxon>
        <taxon>Chromadorea</taxon>
        <taxon>Rhabditida</taxon>
        <taxon>Rhabditina</taxon>
        <taxon>Rhabditomorpha</taxon>
        <taxon>Strongyloidea</taxon>
        <taxon>Ancylostomatidae</taxon>
        <taxon>Ancylostomatinae</taxon>
        <taxon>Ancylostoma</taxon>
    </lineage>
</organism>
<dbReference type="Proteomes" id="UP000024635">
    <property type="component" value="Unassembled WGS sequence"/>
</dbReference>
<dbReference type="EMBL" id="JARK01001736">
    <property type="protein sequence ID" value="EYB80784.1"/>
    <property type="molecule type" value="Genomic_DNA"/>
</dbReference>
<keyword evidence="3" id="KW-1185">Reference proteome</keyword>
<evidence type="ECO:0000256" key="1">
    <source>
        <dbReference type="SAM" id="MobiDB-lite"/>
    </source>
</evidence>
<feature type="compositionally biased region" description="Basic residues" evidence="1">
    <location>
        <begin position="7"/>
        <end position="32"/>
    </location>
</feature>
<evidence type="ECO:0000313" key="2">
    <source>
        <dbReference type="EMBL" id="EYB80784.1"/>
    </source>
</evidence>
<evidence type="ECO:0000313" key="3">
    <source>
        <dbReference type="Proteomes" id="UP000024635"/>
    </source>
</evidence>
<feature type="region of interest" description="Disordered" evidence="1">
    <location>
        <begin position="1"/>
        <end position="37"/>
    </location>
</feature>
<proteinExistence type="predicted"/>
<name>A0A016RS12_9BILA</name>
<dbReference type="AlphaFoldDB" id="A0A016RS12"/>
<comment type="caution">
    <text evidence="2">The sequence shown here is derived from an EMBL/GenBank/DDBJ whole genome shotgun (WGS) entry which is preliminary data.</text>
</comment>
<protein>
    <submittedName>
        <fullName evidence="2">Uncharacterized protein</fullName>
    </submittedName>
</protein>
<reference evidence="3" key="1">
    <citation type="journal article" date="2015" name="Nat. Genet.">
        <title>The genome and transcriptome of the zoonotic hookworm Ancylostoma ceylanicum identify infection-specific gene families.</title>
        <authorList>
            <person name="Schwarz E.M."/>
            <person name="Hu Y."/>
            <person name="Antoshechkin I."/>
            <person name="Miller M.M."/>
            <person name="Sternberg P.W."/>
            <person name="Aroian R.V."/>
        </authorList>
    </citation>
    <scope>NUCLEOTIDE SEQUENCE</scope>
    <source>
        <strain evidence="3">HY135</strain>
    </source>
</reference>
<accession>A0A016RS12</accession>
<gene>
    <name evidence="2" type="primary">Acey_s0400.g761</name>
    <name evidence="2" type="ORF">Y032_0400g761</name>
</gene>
<sequence length="68" mass="7959">MIAQSRHNTKCRKDRSRKRSRRTGAANQKKRSSYSEGQQVTCRFFRFSAVVLPKICLSSDRYDVYAKV</sequence>